<dbReference type="RefSeq" id="WP_016875309.1">
    <property type="nucleotide sequence ID" value="NZ_AJLN01000101.1"/>
</dbReference>
<evidence type="ECO:0000256" key="6">
    <source>
        <dbReference type="SAM" id="Phobius"/>
    </source>
</evidence>
<feature type="transmembrane region" description="Helical" evidence="6">
    <location>
        <begin position="16"/>
        <end position="34"/>
    </location>
</feature>
<feature type="transmembrane region" description="Helical" evidence="6">
    <location>
        <begin position="306"/>
        <end position="324"/>
    </location>
</feature>
<keyword evidence="5 6" id="KW-0472">Membrane</keyword>
<sequence length="397" mass="42759">MIKKTKQASNGNQDKNFYIIICLTLIAIIGGTIYSPALPSIANNFNVSSDQVSLVSTLFQFPGAIVTPIFGVLADSFGRKQVLVPSLLVFALGGVFSGLAPNFRSLAEWRLIQGIGTASLESLQLTIISDIYKGEKLNSVMAFVASLNGISSAIFPLIGGLLASFSWRFPFLVSLFAIPVALMVLTTLKLPQQEHHAQNFQLKPYLKNTWGSINNRQVIGLLFAVMSLFMVQVGACLTYIPIFAGKQLGASELLIGITLTSLSLSLAITASRLNLLLRYLSQVQLIKISFLLSGLGLLIIPSVHNIWLLLIPIFFLGAAQGIAFPSTQTLLAMLSAQESRAGFMAVNSTIQSWGQTLGPLLGSIVDAIWGTQAVFYASAVFSFASFIVFNALLTSKQ</sequence>
<dbReference type="PANTHER" id="PTHR43124:SF3">
    <property type="entry name" value="CHLORAMPHENICOL EFFLUX PUMP RV0191"/>
    <property type="match status" value="1"/>
</dbReference>
<organism evidence="8 9">
    <name type="scientific">Chlorogloeopsis fritschii PCC 6912</name>
    <dbReference type="NCBI Taxonomy" id="211165"/>
    <lineage>
        <taxon>Bacteria</taxon>
        <taxon>Bacillati</taxon>
        <taxon>Cyanobacteriota</taxon>
        <taxon>Cyanophyceae</taxon>
        <taxon>Nostocales</taxon>
        <taxon>Chlorogloeopsidaceae</taxon>
        <taxon>Chlorogloeopsis</taxon>
    </lineage>
</organism>
<dbReference type="InterPro" id="IPR011701">
    <property type="entry name" value="MFS"/>
</dbReference>
<dbReference type="PROSITE" id="PS50850">
    <property type="entry name" value="MFS"/>
    <property type="match status" value="1"/>
</dbReference>
<evidence type="ECO:0000256" key="5">
    <source>
        <dbReference type="ARBA" id="ARBA00023136"/>
    </source>
</evidence>
<feature type="transmembrane region" description="Helical" evidence="6">
    <location>
        <begin position="218"/>
        <end position="241"/>
    </location>
</feature>
<keyword evidence="9" id="KW-1185">Reference proteome</keyword>
<dbReference type="GO" id="GO:0022857">
    <property type="term" value="F:transmembrane transporter activity"/>
    <property type="evidence" value="ECO:0007669"/>
    <property type="project" value="InterPro"/>
</dbReference>
<dbReference type="PRINTS" id="PR01036">
    <property type="entry name" value="TCRTETB"/>
</dbReference>
<dbReference type="CDD" id="cd17474">
    <property type="entry name" value="MFS_YfmO_like"/>
    <property type="match status" value="1"/>
</dbReference>
<feature type="transmembrane region" description="Helical" evidence="6">
    <location>
        <begin position="169"/>
        <end position="188"/>
    </location>
</feature>
<evidence type="ECO:0000313" key="9">
    <source>
        <dbReference type="Proteomes" id="UP000268857"/>
    </source>
</evidence>
<evidence type="ECO:0000259" key="7">
    <source>
        <dbReference type="PROSITE" id="PS50850"/>
    </source>
</evidence>
<dbReference type="InterPro" id="IPR050189">
    <property type="entry name" value="MFS_Efflux_Transporters"/>
</dbReference>
<evidence type="ECO:0000256" key="4">
    <source>
        <dbReference type="ARBA" id="ARBA00022989"/>
    </source>
</evidence>
<evidence type="ECO:0000313" key="8">
    <source>
        <dbReference type="EMBL" id="RUR81748.1"/>
    </source>
</evidence>
<dbReference type="PANTHER" id="PTHR43124">
    <property type="entry name" value="PURINE EFFLUX PUMP PBUE"/>
    <property type="match status" value="1"/>
</dbReference>
<reference evidence="8 9" key="1">
    <citation type="journal article" date="2019" name="Genome Biol. Evol.">
        <title>Day and night: Metabolic profiles and evolutionary relationships of six axenic non-marine cyanobacteria.</title>
        <authorList>
            <person name="Will S.E."/>
            <person name="Henke P."/>
            <person name="Boedeker C."/>
            <person name="Huang S."/>
            <person name="Brinkmann H."/>
            <person name="Rohde M."/>
            <person name="Jarek M."/>
            <person name="Friedl T."/>
            <person name="Seufert S."/>
            <person name="Schumacher M."/>
            <person name="Overmann J."/>
            <person name="Neumann-Schaal M."/>
            <person name="Petersen J."/>
        </authorList>
    </citation>
    <scope>NUCLEOTIDE SEQUENCE [LARGE SCALE GENOMIC DNA]</scope>
    <source>
        <strain evidence="8 9">PCC 6912</strain>
    </source>
</reference>
<keyword evidence="2" id="KW-1003">Cell membrane</keyword>
<dbReference type="SUPFAM" id="SSF103473">
    <property type="entry name" value="MFS general substrate transporter"/>
    <property type="match status" value="1"/>
</dbReference>
<dbReference type="Pfam" id="PF07690">
    <property type="entry name" value="MFS_1"/>
    <property type="match status" value="1"/>
</dbReference>
<evidence type="ECO:0000256" key="3">
    <source>
        <dbReference type="ARBA" id="ARBA00022692"/>
    </source>
</evidence>
<evidence type="ECO:0000256" key="2">
    <source>
        <dbReference type="ARBA" id="ARBA00022475"/>
    </source>
</evidence>
<dbReference type="AlphaFoldDB" id="A0A433NHA7"/>
<dbReference type="GO" id="GO:0005886">
    <property type="term" value="C:plasma membrane"/>
    <property type="evidence" value="ECO:0007669"/>
    <property type="project" value="UniProtKB-SubCell"/>
</dbReference>
<protein>
    <recommendedName>
        <fullName evidence="7">Major facilitator superfamily (MFS) profile domain-containing protein</fullName>
    </recommendedName>
</protein>
<dbReference type="EMBL" id="RSCJ01000009">
    <property type="protein sequence ID" value="RUR81748.1"/>
    <property type="molecule type" value="Genomic_DNA"/>
</dbReference>
<name>A0A433NHA7_CHLFR</name>
<feature type="domain" description="Major facilitator superfamily (MFS) profile" evidence="7">
    <location>
        <begin position="16"/>
        <end position="397"/>
    </location>
</feature>
<feature type="transmembrane region" description="Helical" evidence="6">
    <location>
        <begin position="279"/>
        <end position="299"/>
    </location>
</feature>
<proteinExistence type="predicted"/>
<comment type="caution">
    <text evidence="8">The sequence shown here is derived from an EMBL/GenBank/DDBJ whole genome shotgun (WGS) entry which is preliminary data.</text>
</comment>
<accession>A0A433NHA7</accession>
<evidence type="ECO:0000256" key="1">
    <source>
        <dbReference type="ARBA" id="ARBA00004651"/>
    </source>
</evidence>
<feature type="transmembrane region" description="Helical" evidence="6">
    <location>
        <begin position="82"/>
        <end position="100"/>
    </location>
</feature>
<comment type="subcellular location">
    <subcellularLocation>
        <location evidence="1">Cell membrane</location>
        <topology evidence="1">Multi-pass membrane protein</topology>
    </subcellularLocation>
</comment>
<dbReference type="OrthoDB" id="9793283at2"/>
<dbReference type="Proteomes" id="UP000268857">
    <property type="component" value="Unassembled WGS sequence"/>
</dbReference>
<dbReference type="InterPro" id="IPR036259">
    <property type="entry name" value="MFS_trans_sf"/>
</dbReference>
<dbReference type="Gene3D" id="1.20.1250.20">
    <property type="entry name" value="MFS general substrate transporter like domains"/>
    <property type="match status" value="1"/>
</dbReference>
<feature type="transmembrane region" description="Helical" evidence="6">
    <location>
        <begin position="140"/>
        <end position="162"/>
    </location>
</feature>
<feature type="transmembrane region" description="Helical" evidence="6">
    <location>
        <begin position="373"/>
        <end position="393"/>
    </location>
</feature>
<dbReference type="InterPro" id="IPR020846">
    <property type="entry name" value="MFS_dom"/>
</dbReference>
<keyword evidence="4 6" id="KW-1133">Transmembrane helix</keyword>
<feature type="transmembrane region" description="Helical" evidence="6">
    <location>
        <begin position="253"/>
        <end position="273"/>
    </location>
</feature>
<keyword evidence="3 6" id="KW-0812">Transmembrane</keyword>
<feature type="transmembrane region" description="Helical" evidence="6">
    <location>
        <begin position="54"/>
        <end position="75"/>
    </location>
</feature>
<gene>
    <name evidence="8" type="ORF">PCC6912_26170</name>
</gene>
<dbReference type="STRING" id="211165.GCA_000317285_04133"/>